<dbReference type="SMART" id="SM00320">
    <property type="entry name" value="WD40"/>
    <property type="match status" value="6"/>
</dbReference>
<dbReference type="SUPFAM" id="SSF50978">
    <property type="entry name" value="WD40 repeat-like"/>
    <property type="match status" value="1"/>
</dbReference>
<feature type="repeat" description="WD" evidence="3">
    <location>
        <begin position="313"/>
        <end position="354"/>
    </location>
</feature>
<gene>
    <name evidence="6" type="ORF">CY34DRAFT_812266</name>
</gene>
<dbReference type="InterPro" id="IPR001680">
    <property type="entry name" value="WD40_rpt"/>
</dbReference>
<evidence type="ECO:0000313" key="6">
    <source>
        <dbReference type="EMBL" id="KIK35293.1"/>
    </source>
</evidence>
<dbReference type="PANTHER" id="PTHR19879:SF9">
    <property type="entry name" value="TRANSCRIPTION INITIATION FACTOR TFIID SUBUNIT 5"/>
    <property type="match status" value="1"/>
</dbReference>
<dbReference type="HOGENOM" id="CLU_000288_57_33_1"/>
<dbReference type="Proteomes" id="UP000054485">
    <property type="component" value="Unassembled WGS sequence"/>
</dbReference>
<organism evidence="6 7">
    <name type="scientific">Suillus luteus UH-Slu-Lm8-n1</name>
    <dbReference type="NCBI Taxonomy" id="930992"/>
    <lineage>
        <taxon>Eukaryota</taxon>
        <taxon>Fungi</taxon>
        <taxon>Dikarya</taxon>
        <taxon>Basidiomycota</taxon>
        <taxon>Agaricomycotina</taxon>
        <taxon>Agaricomycetes</taxon>
        <taxon>Agaricomycetidae</taxon>
        <taxon>Boletales</taxon>
        <taxon>Suillineae</taxon>
        <taxon>Suillaceae</taxon>
        <taxon>Suillus</taxon>
    </lineage>
</organism>
<evidence type="ECO:0000256" key="4">
    <source>
        <dbReference type="SAM" id="MobiDB-lite"/>
    </source>
</evidence>
<dbReference type="InParanoid" id="A0A0D0ATL4"/>
<dbReference type="CDD" id="cd00201">
    <property type="entry name" value="WW"/>
    <property type="match status" value="1"/>
</dbReference>
<dbReference type="CDD" id="cd00200">
    <property type="entry name" value="WD40"/>
    <property type="match status" value="1"/>
</dbReference>
<reference evidence="7" key="2">
    <citation type="submission" date="2015-01" db="EMBL/GenBank/DDBJ databases">
        <title>Evolutionary Origins and Diversification of the Mycorrhizal Mutualists.</title>
        <authorList>
            <consortium name="DOE Joint Genome Institute"/>
            <consortium name="Mycorrhizal Genomics Consortium"/>
            <person name="Kohler A."/>
            <person name="Kuo A."/>
            <person name="Nagy L.G."/>
            <person name="Floudas D."/>
            <person name="Copeland A."/>
            <person name="Barry K.W."/>
            <person name="Cichocki N."/>
            <person name="Veneault-Fourrey C."/>
            <person name="LaButti K."/>
            <person name="Lindquist E.A."/>
            <person name="Lipzen A."/>
            <person name="Lundell T."/>
            <person name="Morin E."/>
            <person name="Murat C."/>
            <person name="Riley R."/>
            <person name="Ohm R."/>
            <person name="Sun H."/>
            <person name="Tunlid A."/>
            <person name="Henrissat B."/>
            <person name="Grigoriev I.V."/>
            <person name="Hibbett D.S."/>
            <person name="Martin F."/>
        </authorList>
    </citation>
    <scope>NUCLEOTIDE SEQUENCE [LARGE SCALE GENOMIC DNA]</scope>
    <source>
        <strain evidence="7">UH-Slu-Lm8-n1</strain>
    </source>
</reference>
<feature type="compositionally biased region" description="Polar residues" evidence="4">
    <location>
        <begin position="588"/>
        <end position="617"/>
    </location>
</feature>
<dbReference type="SUPFAM" id="SSF51045">
    <property type="entry name" value="WW domain"/>
    <property type="match status" value="1"/>
</dbReference>
<dbReference type="AlphaFoldDB" id="A0A0D0ATL4"/>
<dbReference type="Pfam" id="PF00400">
    <property type="entry name" value="WD40"/>
    <property type="match status" value="4"/>
</dbReference>
<evidence type="ECO:0000256" key="1">
    <source>
        <dbReference type="ARBA" id="ARBA00022574"/>
    </source>
</evidence>
<dbReference type="Pfam" id="PF00397">
    <property type="entry name" value="WW"/>
    <property type="match status" value="1"/>
</dbReference>
<reference evidence="6 7" key="1">
    <citation type="submission" date="2014-04" db="EMBL/GenBank/DDBJ databases">
        <authorList>
            <consortium name="DOE Joint Genome Institute"/>
            <person name="Kuo A."/>
            <person name="Ruytinx J."/>
            <person name="Rineau F."/>
            <person name="Colpaert J."/>
            <person name="Kohler A."/>
            <person name="Nagy L.G."/>
            <person name="Floudas D."/>
            <person name="Copeland A."/>
            <person name="Barry K.W."/>
            <person name="Cichocki N."/>
            <person name="Veneault-Fourrey C."/>
            <person name="LaButti K."/>
            <person name="Lindquist E.A."/>
            <person name="Lipzen A."/>
            <person name="Lundell T."/>
            <person name="Morin E."/>
            <person name="Murat C."/>
            <person name="Sun H."/>
            <person name="Tunlid A."/>
            <person name="Henrissat B."/>
            <person name="Grigoriev I.V."/>
            <person name="Hibbett D.S."/>
            <person name="Martin F."/>
            <person name="Nordberg H.P."/>
            <person name="Cantor M.N."/>
            <person name="Hua S.X."/>
        </authorList>
    </citation>
    <scope>NUCLEOTIDE SEQUENCE [LARGE SCALE GENOMIC DNA]</scope>
    <source>
        <strain evidence="6 7">UH-Slu-Lm8-n1</strain>
    </source>
</reference>
<dbReference type="PROSITE" id="PS50020">
    <property type="entry name" value="WW_DOMAIN_2"/>
    <property type="match status" value="1"/>
</dbReference>
<evidence type="ECO:0000259" key="5">
    <source>
        <dbReference type="PROSITE" id="PS50020"/>
    </source>
</evidence>
<keyword evidence="1 3" id="KW-0853">WD repeat</keyword>
<dbReference type="Gene3D" id="2.130.10.10">
    <property type="entry name" value="YVTN repeat-like/Quinoprotein amine dehydrogenase"/>
    <property type="match status" value="2"/>
</dbReference>
<dbReference type="PANTHER" id="PTHR19879">
    <property type="entry name" value="TRANSCRIPTION INITIATION FACTOR TFIID"/>
    <property type="match status" value="1"/>
</dbReference>
<dbReference type="SMART" id="SM00456">
    <property type="entry name" value="WW"/>
    <property type="match status" value="1"/>
</dbReference>
<dbReference type="InterPro" id="IPR015943">
    <property type="entry name" value="WD40/YVTN_repeat-like_dom_sf"/>
</dbReference>
<accession>A0A0D0ATL4</accession>
<dbReference type="InterPro" id="IPR001202">
    <property type="entry name" value="WW_dom"/>
</dbReference>
<feature type="repeat" description="WD" evidence="3">
    <location>
        <begin position="272"/>
        <end position="304"/>
    </location>
</feature>
<dbReference type="Gene3D" id="2.20.70.10">
    <property type="match status" value="1"/>
</dbReference>
<evidence type="ECO:0000313" key="7">
    <source>
        <dbReference type="Proteomes" id="UP000054485"/>
    </source>
</evidence>
<feature type="repeat" description="WD" evidence="3">
    <location>
        <begin position="355"/>
        <end position="396"/>
    </location>
</feature>
<dbReference type="InterPro" id="IPR036322">
    <property type="entry name" value="WD40_repeat_dom_sf"/>
</dbReference>
<name>A0A0D0ATL4_9AGAM</name>
<keyword evidence="2" id="KW-0677">Repeat</keyword>
<feature type="repeat" description="WD" evidence="3">
    <location>
        <begin position="236"/>
        <end position="270"/>
    </location>
</feature>
<protein>
    <recommendedName>
        <fullName evidence="5">WW domain-containing protein</fullName>
    </recommendedName>
</protein>
<feature type="region of interest" description="Disordered" evidence="4">
    <location>
        <begin position="1"/>
        <end position="42"/>
    </location>
</feature>
<feature type="region of interest" description="Disordered" evidence="4">
    <location>
        <begin position="581"/>
        <end position="623"/>
    </location>
</feature>
<evidence type="ECO:0000256" key="2">
    <source>
        <dbReference type="ARBA" id="ARBA00022737"/>
    </source>
</evidence>
<dbReference type="PROSITE" id="PS50294">
    <property type="entry name" value="WD_REPEATS_REGION"/>
    <property type="match status" value="3"/>
</dbReference>
<sequence>MSRAKAGSSTSAKQREGLPSDSSRLVAPQKSERYPPRYGAQHRQDALWEGGNEALPPGWTEHKAAGDNQPSYRDEALFMYAAHRPLPGVRLDQSWELITGCEWHISPLGRSYFVNHNTRTTSWKKPRPERPAGSLMPECIIKCGSTWYNDSLAFLGSSTSGDILSVSDDAICQWTRAGKPVGKPFDIEGEFVYRIAVSLDGLMAAGACGDGRVRLWNIKEGSLVGPPLEGNINDRVGCLDWSPNGAELAGGSEDGTIRRWNTSTGRHVGPLIKKSNGRIWTIKYSPQCDKFASGGSDDIISVWSKDGKLLIEIKGHEDGVTSLCWSKDGEYIFSSSYDFTIRKWQSIDGKELVVIRGQTNPVTSLRLSPDESHLVSASFDYSVRIWDLKTNQQVGDPLWHDGRVDVVAMSSDGQYIASAIPGRHAKIYVWSLDAALKHMSADGPSKAELKGRPVRSRDAVTILHTSQVSKQQPTHRPGGLTKYGKDFWDADTNTEPRSTAFPARPSFAHRWRDILRFSTGPNAPQSTPLEPRRWNFNLSRGSSPIRTVEVAAGRKKKRIYVSPPSAAEVARAEELARAKAAAAAQHANGNQSGSSTQVGQPQVVSGTQVSQGPTETQGAGGATGDVSYEGASCWAFFSAFFFGRRRPISRQS</sequence>
<feature type="domain" description="WW" evidence="5">
    <location>
        <begin position="89"/>
        <end position="128"/>
    </location>
</feature>
<proteinExistence type="predicted"/>
<dbReference type="PROSITE" id="PS50082">
    <property type="entry name" value="WD_REPEATS_2"/>
    <property type="match status" value="4"/>
</dbReference>
<evidence type="ECO:0000256" key="3">
    <source>
        <dbReference type="PROSITE-ProRule" id="PRU00221"/>
    </source>
</evidence>
<dbReference type="STRING" id="930992.A0A0D0ATL4"/>
<dbReference type="PROSITE" id="PS00678">
    <property type="entry name" value="WD_REPEATS_1"/>
    <property type="match status" value="1"/>
</dbReference>
<dbReference type="OrthoDB" id="284782at2759"/>
<dbReference type="InterPro" id="IPR019775">
    <property type="entry name" value="WD40_repeat_CS"/>
</dbReference>
<dbReference type="InterPro" id="IPR036020">
    <property type="entry name" value="WW_dom_sf"/>
</dbReference>
<dbReference type="EMBL" id="KN835640">
    <property type="protein sequence ID" value="KIK35293.1"/>
    <property type="molecule type" value="Genomic_DNA"/>
</dbReference>
<keyword evidence="7" id="KW-1185">Reference proteome</keyword>